<feature type="compositionally biased region" description="Polar residues" evidence="1">
    <location>
        <begin position="755"/>
        <end position="769"/>
    </location>
</feature>
<feature type="compositionally biased region" description="Polar residues" evidence="1">
    <location>
        <begin position="307"/>
        <end position="323"/>
    </location>
</feature>
<evidence type="ECO:0000256" key="1">
    <source>
        <dbReference type="SAM" id="MobiDB-lite"/>
    </source>
</evidence>
<feature type="transmembrane region" description="Helical" evidence="2">
    <location>
        <begin position="1489"/>
        <end position="1507"/>
    </location>
</feature>
<dbReference type="Proteomes" id="UP000327013">
    <property type="component" value="Unassembled WGS sequence"/>
</dbReference>
<evidence type="ECO:0000256" key="2">
    <source>
        <dbReference type="SAM" id="Phobius"/>
    </source>
</evidence>
<evidence type="ECO:0000313" key="3">
    <source>
        <dbReference type="EMBL" id="KAB8338811.1"/>
    </source>
</evidence>
<accession>A0A5N6KSC3</accession>
<feature type="transmembrane region" description="Helical" evidence="2">
    <location>
        <begin position="1422"/>
        <end position="1443"/>
    </location>
</feature>
<keyword evidence="2" id="KW-0812">Transmembrane</keyword>
<gene>
    <name evidence="3" type="ORF">FH972_021755</name>
</gene>
<feature type="transmembrane region" description="Helical" evidence="2">
    <location>
        <begin position="1390"/>
        <end position="1410"/>
    </location>
</feature>
<sequence>MTASTHTHQPHIWTNCRSRVAILLAIDIHLEPLLALKQQRQYAFPKAYHIMQQCMRSRKSRRSYCKALGDLFRLSSRRCEVKLTAKMFPFCGNNFAPAAAVLSLNRLAFSSHRSSLTEALNLLIELGGAAIDFSVSRANYGTGERGRVRQIDIRDLEKSQRKHVKRVFNGDGADRISNLLLSIANRIHVSLKVRGAQSRFNGRTIDRAYTFFPTLPHKPPTYKKLSPTPRLMPFLASSPCRTTNGKLKFSSNRATGSAYTTPTPTAELGSPFASSANVFCTLLCTSAALMPAPFAPPAAAVPLRPSCSASSRPPLTNSCSRSGASLPARGNGSSRLAPPAAYTSPPTASAPSRGPSPAMRKPRTSVGPPSRKRDGGLRVELELGEGDVAGEGPEAGELGGRLEQVAAGGEQWVVSAVAGPGVAEGGLEAVAGVGADGGRGGFGEAGDLAPQGGVGELVAMTSGGEELEAGEGAALGLLVAGPGFVGGGGEAAEFEAQIRVAEYGGLDASGVGGASAGAVARVGIEALGAAKDVAQKEVEVYGAVVGAGPGTGAGDEARLFSHRDEDGQVIRRRQRICGVRTVDVGGDGGVEDVELVELVDALGDVPQGFLQSVLLIVVGTEYGVEYSRKEGPASVRRIEDCDRGDGGGQARVGGDLGRRQCKADDTVPCDQYTPAPRFFVEHYSSAAGVAAAPLLRAVAVSWGQVAAAAAQRSVAWRSAQLIASPKGWVAYIASGRRGRRGHYASSNSWSLYSKNNPSCAPTPQHQQARPPTGFRQKYESSGRRNSSCANALAGLAVGSSRVKVVQVQQVGEVKVTGVWVVEVESVHRSVLRKGAVGEVDFRVGRHVVHGHHRVVRVVTLLLFLRDEVDLVFRKSDFHCREHISAECEGSDCLAKREYPSSAWLWGGVAIESTVGEAFEDDDNDDERRDGGEVPLPERGVLLAQTLDLGLEGRDVLLEVVVVGAELIGLFLLTHARGMCSLTVPLHALVPALLLLRLGLCPFAGRQIGGGGGAGGSVGGLSLGHVLGTDKGGRGAERLDGRRGQLCRQKKTAASDGEGDEVKRPEHVVGAKIDGTLDASGRPGNQRPLLHRVRLAVSTLTGMLLWPPLCCALQPLLPGQSAEDSLRRVQSRRVPTRSKALKAPALHLFLAATGFARSGRRFVGCATSISKHGVIRGGGVSCLGSHALFPLTRGTAGALQIVPHYADLSVSMRARMLAPSALVHSLVPYVPTAGGAASGPCHVEFHYLLLRNVGLCMVGVAPTKRRIEQESHFSLAKASAQPIKMLYQLNPLHYCADLERKREEYATLAINGRDLGATKGDWVPELDGTTRLPMDLQGGNHHASSTGVKAPGAQLQEKNVGNPINHGSNPRPDRSLPQTIAFLILTWKKELICWALGTAFVVAIAAILASFDNKTPPTLTYGISINTVISILVTFCYLFVTVPISNSLSQLKWNQFTRSQSLHEFQRLDAASRGVEGSLILLARGIKNPLAWFAAFLFISIQAIGPFVQQIVSAGLQTVDLGISSQLPRALRFDSAANGVISGAIGGRVLNSAYLDSTTDPLAISQVVPGCITGNCTWDPFWTLAICSSCTDIPPSDPLIRFNNNTKLTSLANGLSLSRDPAVSGLDSVPVFNMTARFRGLGKEDTTNALFVLTGLFPFNGSTWGQECVLRFCAQQYSASVEDGTLRETKLQESYFTDPDATSIGPWETQMIFNATVRTLPDRNFTFTGNDSTALSTTYTCCGDVVENLAGSMTASMAIGDTSATVATNIAGFNTVDPIFLLIYNVLNVDLARILANTTAGGVSSTLSVLPLRFANIASKMTVAMRSASGIAVSGTTSTVVIRTQVDWPWIALPIALVVLALALLVATMLDTHRRGLPLWTDSAVAMAVYGADQELRQELRDTRNINDLNMAARKLDVTLDSTKGLVLTGGARNAVP</sequence>
<feature type="region of interest" description="Disordered" evidence="1">
    <location>
        <begin position="755"/>
        <end position="781"/>
    </location>
</feature>
<feature type="transmembrane region" description="Helical" evidence="2">
    <location>
        <begin position="1847"/>
        <end position="1869"/>
    </location>
</feature>
<dbReference type="Pfam" id="PF11374">
    <property type="entry name" value="DUF3176"/>
    <property type="match status" value="1"/>
</dbReference>
<dbReference type="InterPro" id="IPR021514">
    <property type="entry name" value="DUF3176"/>
</dbReference>
<dbReference type="OrthoDB" id="5376804at2759"/>
<keyword evidence="2" id="KW-0472">Membrane</keyword>
<dbReference type="PANTHER" id="PTHR35394">
    <property type="entry name" value="DUF3176 DOMAIN-CONTAINING PROTEIN"/>
    <property type="match status" value="1"/>
</dbReference>
<keyword evidence="2" id="KW-1133">Transmembrane helix</keyword>
<name>A0A5N6KSC3_9ROSI</name>
<keyword evidence="4" id="KW-1185">Reference proteome</keyword>
<organism evidence="3 4">
    <name type="scientific">Carpinus fangiana</name>
    <dbReference type="NCBI Taxonomy" id="176857"/>
    <lineage>
        <taxon>Eukaryota</taxon>
        <taxon>Viridiplantae</taxon>
        <taxon>Streptophyta</taxon>
        <taxon>Embryophyta</taxon>
        <taxon>Tracheophyta</taxon>
        <taxon>Spermatophyta</taxon>
        <taxon>Magnoliopsida</taxon>
        <taxon>eudicotyledons</taxon>
        <taxon>Gunneridae</taxon>
        <taxon>Pentapetalae</taxon>
        <taxon>rosids</taxon>
        <taxon>fabids</taxon>
        <taxon>Fagales</taxon>
        <taxon>Betulaceae</taxon>
        <taxon>Carpinus</taxon>
    </lineage>
</organism>
<feature type="compositionally biased region" description="Low complexity" evidence="1">
    <location>
        <begin position="337"/>
        <end position="358"/>
    </location>
</feature>
<feature type="region of interest" description="Disordered" evidence="1">
    <location>
        <begin position="1031"/>
        <end position="1062"/>
    </location>
</feature>
<dbReference type="PANTHER" id="PTHR35394:SF5">
    <property type="entry name" value="DUF3176 DOMAIN-CONTAINING PROTEIN"/>
    <property type="match status" value="1"/>
</dbReference>
<dbReference type="EMBL" id="VIBQ01000010">
    <property type="protein sequence ID" value="KAB8338811.1"/>
    <property type="molecule type" value="Genomic_DNA"/>
</dbReference>
<feature type="compositionally biased region" description="Basic and acidic residues" evidence="1">
    <location>
        <begin position="1031"/>
        <end position="1042"/>
    </location>
</feature>
<reference evidence="3 4" key="1">
    <citation type="submission" date="2019-06" db="EMBL/GenBank/DDBJ databases">
        <title>A chromosomal-level reference genome of Carpinus fangiana (Coryloideae, Betulaceae).</title>
        <authorList>
            <person name="Yang X."/>
            <person name="Wang Z."/>
            <person name="Zhang L."/>
            <person name="Hao G."/>
            <person name="Liu J."/>
            <person name="Yang Y."/>
        </authorList>
    </citation>
    <scope>NUCLEOTIDE SEQUENCE [LARGE SCALE GENOMIC DNA]</scope>
    <source>
        <strain evidence="3">Cfa_2016G</strain>
        <tissue evidence="3">Leaf</tissue>
    </source>
</reference>
<comment type="caution">
    <text evidence="3">The sequence shown here is derived from an EMBL/GenBank/DDBJ whole genome shotgun (WGS) entry which is preliminary data.</text>
</comment>
<feature type="region of interest" description="Disordered" evidence="1">
    <location>
        <begin position="300"/>
        <end position="377"/>
    </location>
</feature>
<evidence type="ECO:0000313" key="4">
    <source>
        <dbReference type="Proteomes" id="UP000327013"/>
    </source>
</evidence>
<protein>
    <submittedName>
        <fullName evidence="3">Uncharacterized protein</fullName>
    </submittedName>
</protein>
<proteinExistence type="predicted"/>